<accession>R8B9T4</accession>
<evidence type="ECO:0000313" key="20">
    <source>
        <dbReference type="Proteomes" id="UP000014074"/>
    </source>
</evidence>
<dbReference type="GO" id="GO:0005576">
    <property type="term" value="C:extracellular region"/>
    <property type="evidence" value="ECO:0007669"/>
    <property type="project" value="UniProtKB-SubCell"/>
</dbReference>
<name>R8B9T4_PHAM7</name>
<dbReference type="AlphaFoldDB" id="R8B9T4"/>
<evidence type="ECO:0000256" key="7">
    <source>
        <dbReference type="ARBA" id="ARBA00023002"/>
    </source>
</evidence>
<dbReference type="EMBL" id="KB933364">
    <property type="protein sequence ID" value="EON96051.1"/>
    <property type="molecule type" value="Genomic_DNA"/>
</dbReference>
<reference evidence="20" key="1">
    <citation type="journal article" date="2013" name="Genome Announc.">
        <title>Draft genome sequence of the ascomycete Phaeoacremonium aleophilum strain UCR-PA7, a causal agent of the esca disease complex in grapevines.</title>
        <authorList>
            <person name="Blanco-Ulate B."/>
            <person name="Rolshausen P."/>
            <person name="Cantu D."/>
        </authorList>
    </citation>
    <scope>NUCLEOTIDE SEQUENCE [LARGE SCALE GENOMIC DNA]</scope>
    <source>
        <strain evidence="20">UCR-PA7</strain>
    </source>
</reference>
<keyword evidence="12" id="KW-0624">Polysaccharide degradation</keyword>
<dbReference type="GO" id="GO:0004497">
    <property type="term" value="F:monooxygenase activity"/>
    <property type="evidence" value="ECO:0007669"/>
    <property type="project" value="UniProtKB-KW"/>
</dbReference>
<dbReference type="CDD" id="cd21175">
    <property type="entry name" value="LPMO_AA9"/>
    <property type="match status" value="1"/>
</dbReference>
<evidence type="ECO:0000256" key="17">
    <source>
        <dbReference type="SAM" id="SignalP"/>
    </source>
</evidence>
<evidence type="ECO:0000256" key="14">
    <source>
        <dbReference type="ARBA" id="ARBA00045077"/>
    </source>
</evidence>
<protein>
    <recommendedName>
        <fullName evidence="15">lytic cellulose monooxygenase (C4-dehydrogenating)</fullName>
        <ecNumber evidence="15">1.14.99.56</ecNumber>
    </recommendedName>
</protein>
<dbReference type="Pfam" id="PF03443">
    <property type="entry name" value="AA9"/>
    <property type="match status" value="1"/>
</dbReference>
<dbReference type="GO" id="GO:0016787">
    <property type="term" value="F:hydrolase activity"/>
    <property type="evidence" value="ECO:0007669"/>
    <property type="project" value="UniProtKB-KW"/>
</dbReference>
<keyword evidence="6" id="KW-0136">Cellulose degradation</keyword>
<evidence type="ECO:0000256" key="10">
    <source>
        <dbReference type="ARBA" id="ARBA00023157"/>
    </source>
</evidence>
<dbReference type="PANTHER" id="PTHR33353">
    <property type="entry name" value="PUTATIVE (AFU_ORTHOLOGUE AFUA_1G12560)-RELATED"/>
    <property type="match status" value="1"/>
</dbReference>
<keyword evidence="5 17" id="KW-0732">Signal</keyword>
<keyword evidence="9" id="KW-0503">Monooxygenase</keyword>
<keyword evidence="19" id="KW-0378">Hydrolase</keyword>
<dbReference type="GeneID" id="19329310"/>
<evidence type="ECO:0000256" key="6">
    <source>
        <dbReference type="ARBA" id="ARBA00023001"/>
    </source>
</evidence>
<evidence type="ECO:0000256" key="12">
    <source>
        <dbReference type="ARBA" id="ARBA00023326"/>
    </source>
</evidence>
<dbReference type="HOGENOM" id="CLU_031730_1_0_1"/>
<feature type="chain" id="PRO_5004451828" description="lytic cellulose monooxygenase (C4-dehydrogenating)" evidence="17">
    <location>
        <begin position="20"/>
        <end position="333"/>
    </location>
</feature>
<proteinExistence type="inferred from homology"/>
<keyword evidence="4" id="KW-0479">Metal-binding</keyword>
<evidence type="ECO:0000256" key="3">
    <source>
        <dbReference type="ARBA" id="ARBA00022525"/>
    </source>
</evidence>
<dbReference type="PANTHER" id="PTHR33353:SF34">
    <property type="entry name" value="ENDO-BETA-1,4-GLUCANASE D"/>
    <property type="match status" value="1"/>
</dbReference>
<dbReference type="GO" id="GO:0046872">
    <property type="term" value="F:metal ion binding"/>
    <property type="evidence" value="ECO:0007669"/>
    <property type="project" value="UniProtKB-KW"/>
</dbReference>
<evidence type="ECO:0000256" key="1">
    <source>
        <dbReference type="ARBA" id="ARBA00001973"/>
    </source>
</evidence>
<comment type="subcellular location">
    <subcellularLocation>
        <location evidence="2">Secreted</location>
    </subcellularLocation>
</comment>
<keyword evidence="8" id="KW-0186">Copper</keyword>
<evidence type="ECO:0000256" key="11">
    <source>
        <dbReference type="ARBA" id="ARBA00023277"/>
    </source>
</evidence>
<comment type="cofactor">
    <cofactor evidence="1">
        <name>Cu(2+)</name>
        <dbReference type="ChEBI" id="CHEBI:29036"/>
    </cofactor>
</comment>
<evidence type="ECO:0000256" key="13">
    <source>
        <dbReference type="ARBA" id="ARBA00044502"/>
    </source>
</evidence>
<dbReference type="KEGG" id="tmn:UCRPA7_8458"/>
<evidence type="ECO:0000256" key="9">
    <source>
        <dbReference type="ARBA" id="ARBA00023033"/>
    </source>
</evidence>
<comment type="similarity">
    <text evidence="13">Belongs to the polysaccharide monooxygenase AA9 family.</text>
</comment>
<feature type="region of interest" description="Disordered" evidence="16">
    <location>
        <begin position="290"/>
        <end position="333"/>
    </location>
</feature>
<feature type="signal peptide" evidence="17">
    <location>
        <begin position="1"/>
        <end position="19"/>
    </location>
</feature>
<dbReference type="eggNOG" id="ENOG502RY3D">
    <property type="taxonomic scope" value="Eukaryota"/>
</dbReference>
<keyword evidence="3" id="KW-0964">Secreted</keyword>
<dbReference type="Gene3D" id="2.70.50.70">
    <property type="match status" value="1"/>
</dbReference>
<evidence type="ECO:0000256" key="4">
    <source>
        <dbReference type="ARBA" id="ARBA00022723"/>
    </source>
</evidence>
<dbReference type="GO" id="GO:0030245">
    <property type="term" value="P:cellulose catabolic process"/>
    <property type="evidence" value="ECO:0007669"/>
    <property type="project" value="UniProtKB-KW"/>
</dbReference>
<evidence type="ECO:0000256" key="5">
    <source>
        <dbReference type="ARBA" id="ARBA00022729"/>
    </source>
</evidence>
<evidence type="ECO:0000313" key="19">
    <source>
        <dbReference type="EMBL" id="EON96051.1"/>
    </source>
</evidence>
<sequence length="333" mass="34490">MSFATKLALIGTFATSTLAHGLVSGFVTDGSYNQGFLLDYYYAKVNGQAVPDIASWSAENLDNGFVDGSSYTAADIICHKNAEPGKITAKVAAGGTVEFQWTVWPDSHFGPVFTYIASCGDDCSTVDKTALKWIKIDEAGIDLDTQEWAATKLIANNNTWVTTVPESIAPGNYVFRHEIIAMHAAGSLNGAQNYPQCANIEITGSGTELPEGVLGTELYSPTDPGILFNPYTTLTNYTIPGPTLFSGASSGGSPATSAAVSATSAAAVTSAPAAIATSAVVSSVAAVPTTSAVEETPAATSTAPVATATPSTPVTCGSKRKVRRHARDISKKM</sequence>
<evidence type="ECO:0000256" key="8">
    <source>
        <dbReference type="ARBA" id="ARBA00023008"/>
    </source>
</evidence>
<keyword evidence="10" id="KW-1015">Disulfide bond</keyword>
<dbReference type="Proteomes" id="UP000014074">
    <property type="component" value="Unassembled WGS sequence"/>
</dbReference>
<dbReference type="InterPro" id="IPR049892">
    <property type="entry name" value="AA9"/>
</dbReference>
<evidence type="ECO:0000256" key="2">
    <source>
        <dbReference type="ARBA" id="ARBA00004613"/>
    </source>
</evidence>
<keyword evidence="7" id="KW-0560">Oxidoreductase</keyword>
<keyword evidence="11" id="KW-0119">Carbohydrate metabolism</keyword>
<feature type="compositionally biased region" description="Low complexity" evidence="16">
    <location>
        <begin position="290"/>
        <end position="315"/>
    </location>
</feature>
<evidence type="ECO:0000259" key="18">
    <source>
        <dbReference type="Pfam" id="PF03443"/>
    </source>
</evidence>
<evidence type="ECO:0000256" key="15">
    <source>
        <dbReference type="ARBA" id="ARBA00047174"/>
    </source>
</evidence>
<dbReference type="EC" id="1.14.99.56" evidence="15"/>
<organism evidence="19 20">
    <name type="scientific">Phaeoacremonium minimum (strain UCR-PA7)</name>
    <name type="common">Esca disease fungus</name>
    <name type="synonym">Togninia minima</name>
    <dbReference type="NCBI Taxonomy" id="1286976"/>
    <lineage>
        <taxon>Eukaryota</taxon>
        <taxon>Fungi</taxon>
        <taxon>Dikarya</taxon>
        <taxon>Ascomycota</taxon>
        <taxon>Pezizomycotina</taxon>
        <taxon>Sordariomycetes</taxon>
        <taxon>Sordariomycetidae</taxon>
        <taxon>Togniniales</taxon>
        <taxon>Togniniaceae</taxon>
        <taxon>Phaeoacremonium</taxon>
    </lineage>
</organism>
<dbReference type="OrthoDB" id="4849160at2759"/>
<evidence type="ECO:0000256" key="16">
    <source>
        <dbReference type="SAM" id="MobiDB-lite"/>
    </source>
</evidence>
<comment type="catalytic activity">
    <reaction evidence="14">
        <text>[(1-&gt;4)-beta-D-glucosyl]n+m + reduced acceptor + O2 = 4-dehydro-beta-D-glucosyl-[(1-&gt;4)-beta-D-glucosyl]n-1 + [(1-&gt;4)-beta-D-glucosyl]m + acceptor + H2O.</text>
        <dbReference type="EC" id="1.14.99.56"/>
    </reaction>
</comment>
<keyword evidence="20" id="KW-1185">Reference proteome</keyword>
<dbReference type="InterPro" id="IPR005103">
    <property type="entry name" value="AA9_LPMO"/>
</dbReference>
<dbReference type="RefSeq" id="XP_007919162.1">
    <property type="nucleotide sequence ID" value="XM_007920971.1"/>
</dbReference>
<gene>
    <name evidence="19" type="ORF">UCRPA7_8458</name>
</gene>
<feature type="domain" description="Auxiliary Activity family 9 catalytic" evidence="18">
    <location>
        <begin position="20"/>
        <end position="235"/>
    </location>
</feature>